<sequence length="125" mass="14190">MKYPVRSDLPILGSQNCLATSQPPSRATTPFLRALSFSVSTEVISQEEVDPPRARYRTSIPDGDLRFKFASRTTVAGGALSSRKQSSVYGRGWSRRRLFCVFHLRRRVTSGKKRMRTAKKTPRDR</sequence>
<organism evidence="1 2">
    <name type="scientific">Steinernema glaseri</name>
    <dbReference type="NCBI Taxonomy" id="37863"/>
    <lineage>
        <taxon>Eukaryota</taxon>
        <taxon>Metazoa</taxon>
        <taxon>Ecdysozoa</taxon>
        <taxon>Nematoda</taxon>
        <taxon>Chromadorea</taxon>
        <taxon>Rhabditida</taxon>
        <taxon>Tylenchina</taxon>
        <taxon>Panagrolaimomorpha</taxon>
        <taxon>Strongyloidoidea</taxon>
        <taxon>Steinernematidae</taxon>
        <taxon>Steinernema</taxon>
    </lineage>
</organism>
<dbReference type="WBParaSite" id="L893_g63.t1">
    <property type="protein sequence ID" value="L893_g63.t1"/>
    <property type="gene ID" value="L893_g63"/>
</dbReference>
<dbReference type="AlphaFoldDB" id="A0A1I8AJ16"/>
<dbReference type="Proteomes" id="UP000095287">
    <property type="component" value="Unplaced"/>
</dbReference>
<name>A0A1I8AJ16_9BILA</name>
<protein>
    <submittedName>
        <fullName evidence="2">Uncharacterized protein</fullName>
    </submittedName>
</protein>
<accession>A0A1I8AJ16</accession>
<reference evidence="2" key="1">
    <citation type="submission" date="2016-11" db="UniProtKB">
        <authorList>
            <consortium name="WormBaseParasite"/>
        </authorList>
    </citation>
    <scope>IDENTIFICATION</scope>
</reference>
<keyword evidence="1" id="KW-1185">Reference proteome</keyword>
<evidence type="ECO:0000313" key="2">
    <source>
        <dbReference type="WBParaSite" id="L893_g63.t1"/>
    </source>
</evidence>
<evidence type="ECO:0000313" key="1">
    <source>
        <dbReference type="Proteomes" id="UP000095287"/>
    </source>
</evidence>
<proteinExistence type="predicted"/>